<evidence type="ECO:0000313" key="3">
    <source>
        <dbReference type="Proteomes" id="UP001302126"/>
    </source>
</evidence>
<feature type="chain" id="PRO_5042885232" evidence="1">
    <location>
        <begin position="21"/>
        <end position="282"/>
    </location>
</feature>
<dbReference type="AlphaFoldDB" id="A0AAN6WVU1"/>
<feature type="signal peptide" evidence="1">
    <location>
        <begin position="1"/>
        <end position="20"/>
    </location>
</feature>
<gene>
    <name evidence="2" type="ORF">QBC35DRAFT_531720</name>
</gene>
<organism evidence="2 3">
    <name type="scientific">Podospora australis</name>
    <dbReference type="NCBI Taxonomy" id="1536484"/>
    <lineage>
        <taxon>Eukaryota</taxon>
        <taxon>Fungi</taxon>
        <taxon>Dikarya</taxon>
        <taxon>Ascomycota</taxon>
        <taxon>Pezizomycotina</taxon>
        <taxon>Sordariomycetes</taxon>
        <taxon>Sordariomycetidae</taxon>
        <taxon>Sordariales</taxon>
        <taxon>Podosporaceae</taxon>
        <taxon>Podospora</taxon>
    </lineage>
</organism>
<keyword evidence="1" id="KW-0732">Signal</keyword>
<comment type="caution">
    <text evidence="2">The sequence shown here is derived from an EMBL/GenBank/DDBJ whole genome shotgun (WGS) entry which is preliminary data.</text>
</comment>
<dbReference type="EMBL" id="MU864388">
    <property type="protein sequence ID" value="KAK4188461.1"/>
    <property type="molecule type" value="Genomic_DNA"/>
</dbReference>
<evidence type="ECO:0000313" key="2">
    <source>
        <dbReference type="EMBL" id="KAK4188461.1"/>
    </source>
</evidence>
<evidence type="ECO:0000256" key="1">
    <source>
        <dbReference type="SAM" id="SignalP"/>
    </source>
</evidence>
<reference evidence="2" key="1">
    <citation type="journal article" date="2023" name="Mol. Phylogenet. Evol.">
        <title>Genome-scale phylogeny and comparative genomics of the fungal order Sordariales.</title>
        <authorList>
            <person name="Hensen N."/>
            <person name="Bonometti L."/>
            <person name="Westerberg I."/>
            <person name="Brannstrom I.O."/>
            <person name="Guillou S."/>
            <person name="Cros-Aarteil S."/>
            <person name="Calhoun S."/>
            <person name="Haridas S."/>
            <person name="Kuo A."/>
            <person name="Mondo S."/>
            <person name="Pangilinan J."/>
            <person name="Riley R."/>
            <person name="LaButti K."/>
            <person name="Andreopoulos B."/>
            <person name="Lipzen A."/>
            <person name="Chen C."/>
            <person name="Yan M."/>
            <person name="Daum C."/>
            <person name="Ng V."/>
            <person name="Clum A."/>
            <person name="Steindorff A."/>
            <person name="Ohm R.A."/>
            <person name="Martin F."/>
            <person name="Silar P."/>
            <person name="Natvig D.O."/>
            <person name="Lalanne C."/>
            <person name="Gautier V."/>
            <person name="Ament-Velasquez S.L."/>
            <person name="Kruys A."/>
            <person name="Hutchinson M.I."/>
            <person name="Powell A.J."/>
            <person name="Barry K."/>
            <person name="Miller A.N."/>
            <person name="Grigoriev I.V."/>
            <person name="Debuchy R."/>
            <person name="Gladieux P."/>
            <person name="Hiltunen Thoren M."/>
            <person name="Johannesson H."/>
        </authorList>
    </citation>
    <scope>NUCLEOTIDE SEQUENCE</scope>
    <source>
        <strain evidence="2">PSN309</strain>
    </source>
</reference>
<reference evidence="2" key="2">
    <citation type="submission" date="2023-05" db="EMBL/GenBank/DDBJ databases">
        <authorList>
            <consortium name="Lawrence Berkeley National Laboratory"/>
            <person name="Steindorff A."/>
            <person name="Hensen N."/>
            <person name="Bonometti L."/>
            <person name="Westerberg I."/>
            <person name="Brannstrom I.O."/>
            <person name="Guillou S."/>
            <person name="Cros-Aarteil S."/>
            <person name="Calhoun S."/>
            <person name="Haridas S."/>
            <person name="Kuo A."/>
            <person name="Mondo S."/>
            <person name="Pangilinan J."/>
            <person name="Riley R."/>
            <person name="Labutti K."/>
            <person name="Andreopoulos B."/>
            <person name="Lipzen A."/>
            <person name="Chen C."/>
            <person name="Yanf M."/>
            <person name="Daum C."/>
            <person name="Ng V."/>
            <person name="Clum A."/>
            <person name="Ohm R."/>
            <person name="Martin F."/>
            <person name="Silar P."/>
            <person name="Natvig D."/>
            <person name="Lalanne C."/>
            <person name="Gautier V."/>
            <person name="Ament-Velasquez S.L."/>
            <person name="Kruys A."/>
            <person name="Hutchinson M.I."/>
            <person name="Powell A.J."/>
            <person name="Barry K."/>
            <person name="Miller A.N."/>
            <person name="Grigoriev I.V."/>
            <person name="Debuchy R."/>
            <person name="Gladieux P."/>
            <person name="Thoren M.H."/>
            <person name="Johannesson H."/>
        </authorList>
    </citation>
    <scope>NUCLEOTIDE SEQUENCE</scope>
    <source>
        <strain evidence="2">PSN309</strain>
    </source>
</reference>
<dbReference type="Proteomes" id="UP001302126">
    <property type="component" value="Unassembled WGS sequence"/>
</dbReference>
<sequence length="282" mass="29417">MRSSTLPLLGAALLPSLVSGITIPFLDVCKVSEVLEYFSCLRPVPEGCVENVKEQADAFCSSYLSVEPVTTYLSTATPEPPVSTVTEFATVSLTSVEYVWTIIPTTITTTEVSTALETVITTATASSLAPVKRHDDHTPVPSVTPVPHCPDLSKKLAHKPAWKLSKACSCLDPEPTTITISATTAPTGEPTTATEAATTTVVVIETSTSTERPTVVVTESTVLTEIATATTTTTLPAPEPTCNQPGGACNINNFVTACCAAPDGSVGCYFPGGDPMDGICFN</sequence>
<keyword evidence="3" id="KW-1185">Reference proteome</keyword>
<name>A0AAN6WVU1_9PEZI</name>
<accession>A0AAN6WVU1</accession>
<proteinExistence type="predicted"/>
<protein>
    <submittedName>
        <fullName evidence="2">Uncharacterized protein</fullName>
    </submittedName>
</protein>